<dbReference type="InterPro" id="IPR000209">
    <property type="entry name" value="Peptidase_S8/S53_dom"/>
</dbReference>
<dbReference type="SUPFAM" id="SSF52743">
    <property type="entry name" value="Subtilisin-like"/>
    <property type="match status" value="1"/>
</dbReference>
<dbReference type="InterPro" id="IPR050131">
    <property type="entry name" value="Peptidase_S8_subtilisin-like"/>
</dbReference>
<feature type="chain" id="PRO_5047533450" evidence="8">
    <location>
        <begin position="38"/>
        <end position="513"/>
    </location>
</feature>
<evidence type="ECO:0000256" key="5">
    <source>
        <dbReference type="PROSITE-ProRule" id="PRU01240"/>
    </source>
</evidence>
<feature type="active site" description="Charge relay system" evidence="5">
    <location>
        <position position="345"/>
    </location>
</feature>
<dbReference type="InterPro" id="IPR023828">
    <property type="entry name" value="Peptidase_S8_Ser-AS"/>
</dbReference>
<feature type="signal peptide" evidence="8">
    <location>
        <begin position="1"/>
        <end position="37"/>
    </location>
</feature>
<dbReference type="PROSITE" id="PS51892">
    <property type="entry name" value="SUBTILASE"/>
    <property type="match status" value="1"/>
</dbReference>
<dbReference type="InterPro" id="IPR036852">
    <property type="entry name" value="Peptidase_S8/S53_dom_sf"/>
</dbReference>
<dbReference type="PRINTS" id="PR00723">
    <property type="entry name" value="SUBTILISIN"/>
</dbReference>
<dbReference type="Proteomes" id="UP001183414">
    <property type="component" value="Unassembled WGS sequence"/>
</dbReference>
<evidence type="ECO:0000256" key="4">
    <source>
        <dbReference type="ARBA" id="ARBA00022825"/>
    </source>
</evidence>
<dbReference type="Pfam" id="PF05922">
    <property type="entry name" value="Inhibitor_I9"/>
    <property type="match status" value="1"/>
</dbReference>
<dbReference type="InterPro" id="IPR034193">
    <property type="entry name" value="PCSK9_ProteinaseK-like"/>
</dbReference>
<evidence type="ECO:0000259" key="10">
    <source>
        <dbReference type="Pfam" id="PF05922"/>
    </source>
</evidence>
<proteinExistence type="inferred from homology"/>
<name>A0ABU2NYC1_9ACTN</name>
<feature type="active site" description="Charge relay system" evidence="5">
    <location>
        <position position="161"/>
    </location>
</feature>
<gene>
    <name evidence="11" type="ORF">RM572_24770</name>
</gene>
<evidence type="ECO:0000256" key="8">
    <source>
        <dbReference type="SAM" id="SignalP"/>
    </source>
</evidence>
<sequence>MLHRNHPAPPPRARRGLLAASLTALFAAGALAAPAQAAEGEIRAANSPDRVEGRYIVVLDGNPSVVDRAEQLTDQHGGKVTRTFSTALDGFALKGDEKAAGAIAAAPGVAYVEADQRVEATGTQSNPPSWGLDRIDQAQLPLDDSYSYPDTSSGVTAFIIDTGIRVSHEDFGGRATWGYNSTGDGQNTDCNGHGTHVAGTTAGDDFGVAKEADLVAVKVLGCDGSGTNAGVIDGVDWVTQNASGPSVANMSLGGGNSPALDDAVQRSIASGITYAVAAGNNSQNACTGSPNRVPEAITVGATTIDDSRSYFSNYGSCLDIFAPGSDITSAWIGSDTDTNSISGTSMASPHVAGAAVLVVGANPSWSPQQVRDYLVQNATTGVVSDAGSGSPNRLLRVVGDGTPPDPDPEPGACSDYAKTKNGTLSSGGSAIQPDGSYFQAPAGTHTACLDGPDGTDFDLYLQKWNGWNWADVAGSTSAGPDENIDYNGSSGYYRYEVHAYSGSGSYTLGYETP</sequence>
<evidence type="ECO:0000259" key="9">
    <source>
        <dbReference type="Pfam" id="PF00082"/>
    </source>
</evidence>
<feature type="domain" description="Peptidase S8/S53" evidence="9">
    <location>
        <begin position="153"/>
        <end position="384"/>
    </location>
</feature>
<dbReference type="InterPro" id="IPR023827">
    <property type="entry name" value="Peptidase_S8_Asp-AS"/>
</dbReference>
<dbReference type="InterPro" id="IPR010259">
    <property type="entry name" value="S8pro/Inhibitor_I9"/>
</dbReference>
<evidence type="ECO:0000256" key="7">
    <source>
        <dbReference type="SAM" id="MobiDB-lite"/>
    </source>
</evidence>
<keyword evidence="2 5" id="KW-0645">Protease</keyword>
<feature type="active site" description="Charge relay system" evidence="5">
    <location>
        <position position="193"/>
    </location>
</feature>
<dbReference type="InterPro" id="IPR006311">
    <property type="entry name" value="TAT_signal"/>
</dbReference>
<dbReference type="PROSITE" id="PS00136">
    <property type="entry name" value="SUBTILASE_ASP"/>
    <property type="match status" value="1"/>
</dbReference>
<evidence type="ECO:0000256" key="2">
    <source>
        <dbReference type="ARBA" id="ARBA00022670"/>
    </source>
</evidence>
<dbReference type="InterPro" id="IPR015500">
    <property type="entry name" value="Peptidase_S8_subtilisin-rel"/>
</dbReference>
<comment type="similarity">
    <text evidence="1 5 6">Belongs to the peptidase S8 family.</text>
</comment>
<comment type="caution">
    <text evidence="11">The sequence shown here is derived from an EMBL/GenBank/DDBJ whole genome shotgun (WGS) entry which is preliminary data.</text>
</comment>
<feature type="region of interest" description="Disordered" evidence="7">
    <location>
        <begin position="399"/>
        <end position="425"/>
    </location>
</feature>
<evidence type="ECO:0000256" key="6">
    <source>
        <dbReference type="RuleBase" id="RU003355"/>
    </source>
</evidence>
<dbReference type="InterPro" id="IPR037045">
    <property type="entry name" value="S8pro/Inhibitor_I9_sf"/>
</dbReference>
<dbReference type="CDD" id="cd04077">
    <property type="entry name" value="Peptidases_S8_PCSK9_ProteinaseK_like"/>
    <property type="match status" value="1"/>
</dbReference>
<dbReference type="Pfam" id="PF00082">
    <property type="entry name" value="Peptidase_S8"/>
    <property type="match status" value="1"/>
</dbReference>
<evidence type="ECO:0000256" key="1">
    <source>
        <dbReference type="ARBA" id="ARBA00011073"/>
    </source>
</evidence>
<keyword evidence="3 5" id="KW-0378">Hydrolase</keyword>
<dbReference type="PANTHER" id="PTHR43806">
    <property type="entry name" value="PEPTIDASE S8"/>
    <property type="match status" value="1"/>
</dbReference>
<dbReference type="Gene3D" id="3.40.50.200">
    <property type="entry name" value="Peptidase S8/S53 domain"/>
    <property type="match status" value="1"/>
</dbReference>
<evidence type="ECO:0000256" key="3">
    <source>
        <dbReference type="ARBA" id="ARBA00022801"/>
    </source>
</evidence>
<dbReference type="EMBL" id="JAVREQ010000029">
    <property type="protein sequence ID" value="MDT0381980.1"/>
    <property type="molecule type" value="Genomic_DNA"/>
</dbReference>
<dbReference type="RefSeq" id="WP_311675626.1">
    <property type="nucleotide sequence ID" value="NZ_JAVREQ010000029.1"/>
</dbReference>
<dbReference type="PROSITE" id="PS00138">
    <property type="entry name" value="SUBTILASE_SER"/>
    <property type="match status" value="1"/>
</dbReference>
<dbReference type="Gene3D" id="3.30.70.80">
    <property type="entry name" value="Peptidase S8 propeptide/proteinase inhibitor I9"/>
    <property type="match status" value="1"/>
</dbReference>
<dbReference type="SUPFAM" id="SSF54897">
    <property type="entry name" value="Protease propeptides/inhibitors"/>
    <property type="match status" value="1"/>
</dbReference>
<keyword evidence="8" id="KW-0732">Signal</keyword>
<reference evidence="12" key="1">
    <citation type="submission" date="2023-07" db="EMBL/GenBank/DDBJ databases">
        <title>30 novel species of actinomycetes from the DSMZ collection.</title>
        <authorList>
            <person name="Nouioui I."/>
        </authorList>
    </citation>
    <scope>NUCLEOTIDE SEQUENCE [LARGE SCALE GENOMIC DNA]</scope>
    <source>
        <strain evidence="12">DSM 42041</strain>
    </source>
</reference>
<dbReference type="PANTHER" id="PTHR43806:SF11">
    <property type="entry name" value="CEREVISIN-RELATED"/>
    <property type="match status" value="1"/>
</dbReference>
<keyword evidence="4 5" id="KW-0720">Serine protease</keyword>
<accession>A0ABU2NYC1</accession>
<keyword evidence="12" id="KW-1185">Reference proteome</keyword>
<dbReference type="PROSITE" id="PS51318">
    <property type="entry name" value="TAT"/>
    <property type="match status" value="1"/>
</dbReference>
<evidence type="ECO:0000313" key="12">
    <source>
        <dbReference type="Proteomes" id="UP001183414"/>
    </source>
</evidence>
<organism evidence="11 12">
    <name type="scientific">Streptomyces hazeniae</name>
    <dbReference type="NCBI Taxonomy" id="3075538"/>
    <lineage>
        <taxon>Bacteria</taxon>
        <taxon>Bacillati</taxon>
        <taxon>Actinomycetota</taxon>
        <taxon>Actinomycetes</taxon>
        <taxon>Kitasatosporales</taxon>
        <taxon>Streptomycetaceae</taxon>
        <taxon>Streptomyces</taxon>
    </lineage>
</organism>
<protein>
    <submittedName>
        <fullName evidence="11">S8 family peptidase</fullName>
    </submittedName>
</protein>
<feature type="domain" description="Inhibitor I9" evidence="10">
    <location>
        <begin position="69"/>
        <end position="120"/>
    </location>
</feature>
<dbReference type="Gene3D" id="2.60.120.380">
    <property type="match status" value="1"/>
</dbReference>
<evidence type="ECO:0000313" key="11">
    <source>
        <dbReference type="EMBL" id="MDT0381980.1"/>
    </source>
</evidence>